<reference evidence="2 3" key="1">
    <citation type="journal article" date="2019" name="Int. J. Syst. Evol. Microbiol.">
        <title>The Global Catalogue of Microorganisms (GCM) 10K type strain sequencing project: providing services to taxonomists for standard genome sequencing and annotation.</title>
        <authorList>
            <consortium name="The Broad Institute Genomics Platform"/>
            <consortium name="The Broad Institute Genome Sequencing Center for Infectious Disease"/>
            <person name="Wu L."/>
            <person name="Ma J."/>
        </authorList>
    </citation>
    <scope>NUCLEOTIDE SEQUENCE [LARGE SCALE GENOMIC DNA]</scope>
    <source>
        <strain evidence="2 3">JCM 14560</strain>
    </source>
</reference>
<dbReference type="CDD" id="cd05829">
    <property type="entry name" value="Sortase_F"/>
    <property type="match status" value="1"/>
</dbReference>
<evidence type="ECO:0000313" key="3">
    <source>
        <dbReference type="Proteomes" id="UP001422759"/>
    </source>
</evidence>
<evidence type="ECO:0000313" key="2">
    <source>
        <dbReference type="EMBL" id="GAA2153966.1"/>
    </source>
</evidence>
<accession>A0ABN3A4S1</accession>
<name>A0ABN3A4S1_9ACTN</name>
<dbReference type="Gene3D" id="2.40.260.10">
    <property type="entry name" value="Sortase"/>
    <property type="match status" value="1"/>
</dbReference>
<dbReference type="NCBIfam" id="NF033748">
    <property type="entry name" value="class_F_sortase"/>
    <property type="match status" value="1"/>
</dbReference>
<dbReference type="Proteomes" id="UP001422759">
    <property type="component" value="Unassembled WGS sequence"/>
</dbReference>
<dbReference type="SUPFAM" id="SSF63817">
    <property type="entry name" value="Sortase"/>
    <property type="match status" value="1"/>
</dbReference>
<keyword evidence="3" id="KW-1185">Reference proteome</keyword>
<proteinExistence type="predicted"/>
<dbReference type="RefSeq" id="WP_344468425.1">
    <property type="nucleotide sequence ID" value="NZ_BAAANT010000040.1"/>
</dbReference>
<sequence length="242" mass="24691">MDSQSPADGGPAPDGSLRLFRWAMGAAAIGLLVIYQSVDGAPAVLPPPAAAAGVAAPAARAGAAAPAGAARVPAAAKPSRVAPVGPALPRSRPTRLRIPQLFLDAPFTELGLNAAGSLEAPAPEDRNLVGWYRGGASPGERGSAVVAGHVDTRTGPAVFLMLHLLAPGSTVDITREDGTVATFVVDSTQTFAKNAFPDAQVYADTGSAQLRLITCGGSYDRKLKDYTENVVVFAHLQSSTEA</sequence>
<dbReference type="Pfam" id="PF04203">
    <property type="entry name" value="Sortase"/>
    <property type="match status" value="1"/>
</dbReference>
<dbReference type="InterPro" id="IPR005754">
    <property type="entry name" value="Sortase"/>
</dbReference>
<dbReference type="InterPro" id="IPR042001">
    <property type="entry name" value="Sortase_F"/>
</dbReference>
<evidence type="ECO:0000256" key="1">
    <source>
        <dbReference type="ARBA" id="ARBA00022801"/>
    </source>
</evidence>
<comment type="caution">
    <text evidence="2">The sequence shown here is derived from an EMBL/GenBank/DDBJ whole genome shotgun (WGS) entry which is preliminary data.</text>
</comment>
<organism evidence="2 3">
    <name type="scientific">Kitasatospora kazusensis</name>
    <dbReference type="NCBI Taxonomy" id="407974"/>
    <lineage>
        <taxon>Bacteria</taxon>
        <taxon>Bacillati</taxon>
        <taxon>Actinomycetota</taxon>
        <taxon>Actinomycetes</taxon>
        <taxon>Kitasatosporales</taxon>
        <taxon>Streptomycetaceae</taxon>
        <taxon>Kitasatospora</taxon>
    </lineage>
</organism>
<dbReference type="InterPro" id="IPR023365">
    <property type="entry name" value="Sortase_dom-sf"/>
</dbReference>
<gene>
    <name evidence="2" type="ORF">GCM10009760_52350</name>
</gene>
<evidence type="ECO:0008006" key="4">
    <source>
        <dbReference type="Google" id="ProtNLM"/>
    </source>
</evidence>
<keyword evidence="1" id="KW-0378">Hydrolase</keyword>
<protein>
    <recommendedName>
        <fullName evidence="4">Class F sortase</fullName>
    </recommendedName>
</protein>
<dbReference type="EMBL" id="BAAANT010000040">
    <property type="protein sequence ID" value="GAA2153966.1"/>
    <property type="molecule type" value="Genomic_DNA"/>
</dbReference>